<evidence type="ECO:0000256" key="4">
    <source>
        <dbReference type="SAM" id="MobiDB-lite"/>
    </source>
</evidence>
<dbReference type="PROSITE" id="PS50850">
    <property type="entry name" value="MFS"/>
    <property type="match status" value="1"/>
</dbReference>
<keyword evidence="8" id="KW-1185">Reference proteome</keyword>
<feature type="transmembrane region" description="Helical" evidence="5">
    <location>
        <begin position="322"/>
        <end position="340"/>
    </location>
</feature>
<dbReference type="InterPro" id="IPR036259">
    <property type="entry name" value="MFS_trans_sf"/>
</dbReference>
<dbReference type="InterPro" id="IPR011701">
    <property type="entry name" value="MFS"/>
</dbReference>
<dbReference type="FunCoup" id="A0A3M0CE82">
    <property type="interactions" value="13"/>
</dbReference>
<dbReference type="PANTHER" id="PTHR11360:SF284">
    <property type="entry name" value="EG:103B4.3 PROTEIN-RELATED"/>
    <property type="match status" value="1"/>
</dbReference>
<evidence type="ECO:0000256" key="3">
    <source>
        <dbReference type="ARBA" id="ARBA00023136"/>
    </source>
</evidence>
<feature type="region of interest" description="Disordered" evidence="4">
    <location>
        <begin position="1"/>
        <end position="23"/>
    </location>
</feature>
<feature type="transmembrane region" description="Helical" evidence="5">
    <location>
        <begin position="38"/>
        <end position="56"/>
    </location>
</feature>
<dbReference type="InterPro" id="IPR050327">
    <property type="entry name" value="Proton-linked_MCT"/>
</dbReference>
<feature type="transmembrane region" description="Helical" evidence="5">
    <location>
        <begin position="250"/>
        <end position="271"/>
    </location>
</feature>
<feature type="transmembrane region" description="Helical" evidence="5">
    <location>
        <begin position="346"/>
        <end position="370"/>
    </location>
</feature>
<comment type="caution">
    <text evidence="7">The sequence shown here is derived from an EMBL/GenBank/DDBJ whole genome shotgun (WGS) entry which is preliminary data.</text>
</comment>
<gene>
    <name evidence="7" type="ORF">BXY39_2144</name>
</gene>
<feature type="transmembrane region" description="Helical" evidence="5">
    <location>
        <begin position="131"/>
        <end position="152"/>
    </location>
</feature>
<feature type="domain" description="Major facilitator superfamily (MFS) profile" evidence="6">
    <location>
        <begin position="35"/>
        <end position="437"/>
    </location>
</feature>
<sequence>MPGDLRPGGKTHDSGKTTDGMANTATASAKGAPSINTIVMAGGLILALSFGARSMFGGIVEPISNDLFGGAIEIISLSIAIQNLVWGLAQPVFGMVADRYGDRRALAIGLCCYLAGLGVCIVGTTPLAQHLGAGLLVGMGISGTAFGVVLAVIGRAAPEEKRALYLGIASALGSVGQVVMPLMASWLTAWLDWRMTLAVITVMLAPMALCIPRLRADAGPSAGGGMGRAGGDDTPPLRQTVTQAFRHPSFLFLTAGFFVCGFHLAFITAHLPNYVQNFCIGTGMSPGELRAFGLRALSVVGFANIIGTLLATHLGTLFPKPYVLAAIYALRTLVILVFISQPLTPLSIMVFAFAMGVLWLSTVPLTSALVLTMFGPRPMGTLFGFVFLGHQLGGFIGVWLAGAWFDIYANYDVVWHASVALGAVSALLHSLVKERGAGPALHHA</sequence>
<dbReference type="Proteomes" id="UP000271227">
    <property type="component" value="Unassembled WGS sequence"/>
</dbReference>
<feature type="transmembrane region" description="Helical" evidence="5">
    <location>
        <begin position="105"/>
        <end position="125"/>
    </location>
</feature>
<feature type="transmembrane region" description="Helical" evidence="5">
    <location>
        <begin position="413"/>
        <end position="432"/>
    </location>
</feature>
<dbReference type="CDD" id="cd17355">
    <property type="entry name" value="MFS_YcxA_like"/>
    <property type="match status" value="1"/>
</dbReference>
<keyword evidence="1 5" id="KW-0812">Transmembrane</keyword>
<feature type="transmembrane region" description="Helical" evidence="5">
    <location>
        <begin position="382"/>
        <end position="401"/>
    </location>
</feature>
<evidence type="ECO:0000313" key="7">
    <source>
        <dbReference type="EMBL" id="RMB08048.1"/>
    </source>
</evidence>
<keyword evidence="3 5" id="KW-0472">Membrane</keyword>
<name>A0A3M0CE82_9PROT</name>
<dbReference type="GO" id="GO:0022857">
    <property type="term" value="F:transmembrane transporter activity"/>
    <property type="evidence" value="ECO:0007669"/>
    <property type="project" value="InterPro"/>
</dbReference>
<dbReference type="Gene3D" id="1.20.1250.20">
    <property type="entry name" value="MFS general substrate transporter like domains"/>
    <property type="match status" value="1"/>
</dbReference>
<feature type="transmembrane region" description="Helical" evidence="5">
    <location>
        <begin position="193"/>
        <end position="211"/>
    </location>
</feature>
<evidence type="ECO:0000313" key="8">
    <source>
        <dbReference type="Proteomes" id="UP000271227"/>
    </source>
</evidence>
<dbReference type="InParanoid" id="A0A3M0CE82"/>
<dbReference type="OrthoDB" id="9764259at2"/>
<evidence type="ECO:0000256" key="2">
    <source>
        <dbReference type="ARBA" id="ARBA00022989"/>
    </source>
</evidence>
<dbReference type="Pfam" id="PF07690">
    <property type="entry name" value="MFS_1"/>
    <property type="match status" value="1"/>
</dbReference>
<evidence type="ECO:0000256" key="1">
    <source>
        <dbReference type="ARBA" id="ARBA00022692"/>
    </source>
</evidence>
<evidence type="ECO:0000259" key="6">
    <source>
        <dbReference type="PROSITE" id="PS50850"/>
    </source>
</evidence>
<feature type="transmembrane region" description="Helical" evidence="5">
    <location>
        <begin position="164"/>
        <end position="187"/>
    </location>
</feature>
<dbReference type="InterPro" id="IPR020846">
    <property type="entry name" value="MFS_dom"/>
</dbReference>
<dbReference type="EMBL" id="REFR01000011">
    <property type="protein sequence ID" value="RMB08048.1"/>
    <property type="molecule type" value="Genomic_DNA"/>
</dbReference>
<dbReference type="PANTHER" id="PTHR11360">
    <property type="entry name" value="MONOCARBOXYLATE TRANSPORTER"/>
    <property type="match status" value="1"/>
</dbReference>
<accession>A0A3M0CE82</accession>
<feature type="transmembrane region" description="Helical" evidence="5">
    <location>
        <begin position="68"/>
        <end position="93"/>
    </location>
</feature>
<protein>
    <submittedName>
        <fullName evidence="7">Nitrate/nitrite transporter NarK</fullName>
    </submittedName>
</protein>
<keyword evidence="2 5" id="KW-1133">Transmembrane helix</keyword>
<feature type="transmembrane region" description="Helical" evidence="5">
    <location>
        <begin position="291"/>
        <end position="310"/>
    </location>
</feature>
<dbReference type="AlphaFoldDB" id="A0A3M0CE82"/>
<reference evidence="7 8" key="1">
    <citation type="submission" date="2018-10" db="EMBL/GenBank/DDBJ databases">
        <title>Genomic Encyclopedia of Archaeal and Bacterial Type Strains, Phase II (KMG-II): from individual species to whole genera.</title>
        <authorList>
            <person name="Goeker M."/>
        </authorList>
    </citation>
    <scope>NUCLEOTIDE SEQUENCE [LARGE SCALE GENOMIC DNA]</scope>
    <source>
        <strain evidence="7 8">DSM 25217</strain>
    </source>
</reference>
<proteinExistence type="predicted"/>
<evidence type="ECO:0000256" key="5">
    <source>
        <dbReference type="SAM" id="Phobius"/>
    </source>
</evidence>
<dbReference type="SUPFAM" id="SSF103473">
    <property type="entry name" value="MFS general substrate transporter"/>
    <property type="match status" value="1"/>
</dbReference>
<organism evidence="7 8">
    <name type="scientific">Eilatimonas milleporae</name>
    <dbReference type="NCBI Taxonomy" id="911205"/>
    <lineage>
        <taxon>Bacteria</taxon>
        <taxon>Pseudomonadati</taxon>
        <taxon>Pseudomonadota</taxon>
        <taxon>Alphaproteobacteria</taxon>
        <taxon>Kordiimonadales</taxon>
        <taxon>Kordiimonadaceae</taxon>
        <taxon>Eilatimonas</taxon>
    </lineage>
</organism>